<dbReference type="NCBIfam" id="TIGR02937">
    <property type="entry name" value="sigma70-ECF"/>
    <property type="match status" value="1"/>
</dbReference>
<evidence type="ECO:0000256" key="2">
    <source>
        <dbReference type="ARBA" id="ARBA00023015"/>
    </source>
</evidence>
<dbReference type="CDD" id="cd06171">
    <property type="entry name" value="Sigma70_r4"/>
    <property type="match status" value="1"/>
</dbReference>
<comment type="caution">
    <text evidence="8">The sequence shown here is derived from an EMBL/GenBank/DDBJ whole genome shotgun (WGS) entry which is preliminary data.</text>
</comment>
<dbReference type="PANTHER" id="PTHR43133:SF8">
    <property type="entry name" value="RNA POLYMERASE SIGMA FACTOR HI_1459-RELATED"/>
    <property type="match status" value="1"/>
</dbReference>
<dbReference type="Pfam" id="PF04542">
    <property type="entry name" value="Sigma70_r2"/>
    <property type="match status" value="1"/>
</dbReference>
<protein>
    <submittedName>
        <fullName evidence="8">DNA-directed RNA polymerase sigma-70 factor</fullName>
    </submittedName>
</protein>
<reference evidence="8 9" key="1">
    <citation type="journal article" date="2021" name="Int. J. Syst. Evol. Microbiol.">
        <title>Clostridium zeae sp. nov., isolated from corn silage.</title>
        <authorList>
            <person name="Kobayashi H."/>
            <person name="Tanizawa Y."/>
            <person name="Yagura M."/>
            <person name="Sakamoto M."/>
            <person name="Ohkuma M."/>
            <person name="Tohno M."/>
        </authorList>
    </citation>
    <scope>NUCLEOTIDE SEQUENCE [LARGE SCALE GENOMIC DNA]</scope>
    <source>
        <strain evidence="8 9">CSC2</strain>
    </source>
</reference>
<dbReference type="Gene3D" id="1.10.10.10">
    <property type="entry name" value="Winged helix-like DNA-binding domain superfamily/Winged helix DNA-binding domain"/>
    <property type="match status" value="1"/>
</dbReference>
<evidence type="ECO:0000256" key="1">
    <source>
        <dbReference type="ARBA" id="ARBA00010641"/>
    </source>
</evidence>
<evidence type="ECO:0000256" key="4">
    <source>
        <dbReference type="ARBA" id="ARBA00023125"/>
    </source>
</evidence>
<name>A0ABQ1E667_9CLOT</name>
<evidence type="ECO:0000313" key="8">
    <source>
        <dbReference type="EMBL" id="GFZ30260.1"/>
    </source>
</evidence>
<dbReference type="Proteomes" id="UP000663802">
    <property type="component" value="Unassembled WGS sequence"/>
</dbReference>
<evidence type="ECO:0000256" key="5">
    <source>
        <dbReference type="ARBA" id="ARBA00023163"/>
    </source>
</evidence>
<accession>A0ABQ1E667</accession>
<dbReference type="Pfam" id="PF08281">
    <property type="entry name" value="Sigma70_r4_2"/>
    <property type="match status" value="1"/>
</dbReference>
<feature type="domain" description="RNA polymerase sigma-70 region 2" evidence="6">
    <location>
        <begin position="24"/>
        <end position="92"/>
    </location>
</feature>
<dbReference type="InterPro" id="IPR013324">
    <property type="entry name" value="RNA_pol_sigma_r3/r4-like"/>
</dbReference>
<keyword evidence="9" id="KW-1185">Reference proteome</keyword>
<dbReference type="InterPro" id="IPR039425">
    <property type="entry name" value="RNA_pol_sigma-70-like"/>
</dbReference>
<dbReference type="GO" id="GO:0000428">
    <property type="term" value="C:DNA-directed RNA polymerase complex"/>
    <property type="evidence" value="ECO:0007669"/>
    <property type="project" value="UniProtKB-KW"/>
</dbReference>
<evidence type="ECO:0000259" key="7">
    <source>
        <dbReference type="Pfam" id="PF08281"/>
    </source>
</evidence>
<comment type="similarity">
    <text evidence="1">Belongs to the sigma-70 factor family. ECF subfamily.</text>
</comment>
<organism evidence="8 9">
    <name type="scientific">Clostridium zeae</name>
    <dbReference type="NCBI Taxonomy" id="2759022"/>
    <lineage>
        <taxon>Bacteria</taxon>
        <taxon>Bacillati</taxon>
        <taxon>Bacillota</taxon>
        <taxon>Clostridia</taxon>
        <taxon>Eubacteriales</taxon>
        <taxon>Clostridiaceae</taxon>
        <taxon>Clostridium</taxon>
    </lineage>
</organism>
<dbReference type="RefSeq" id="WP_206868244.1">
    <property type="nucleotide sequence ID" value="NZ_BMBA01000001.1"/>
</dbReference>
<dbReference type="InterPro" id="IPR013249">
    <property type="entry name" value="RNA_pol_sigma70_r4_t2"/>
</dbReference>
<evidence type="ECO:0000313" key="9">
    <source>
        <dbReference type="Proteomes" id="UP000663802"/>
    </source>
</evidence>
<dbReference type="InterPro" id="IPR036388">
    <property type="entry name" value="WH-like_DNA-bd_sf"/>
</dbReference>
<dbReference type="EMBL" id="BMBA01000001">
    <property type="protein sequence ID" value="GFZ30260.1"/>
    <property type="molecule type" value="Genomic_DNA"/>
</dbReference>
<evidence type="ECO:0000256" key="3">
    <source>
        <dbReference type="ARBA" id="ARBA00023082"/>
    </source>
</evidence>
<sequence length="186" mass="21663">MKSDEKNYIKRLKAGHEDALDYIIDNYLPIVKGTVYKVLGVFKDDGLLEECINDVFLSVWNNAGKFQGDTTNFKQWIFAVSKFKAIDFYRKKIKTAEMILDAIEIASEKSIEDELITKENEKEILKLINELEPMDREIFILKFFLGYKAEEIAIKLNVTKSSIDNRIYRGKKKLKEKVLNLKLEVV</sequence>
<proteinExistence type="inferred from homology"/>
<evidence type="ECO:0000259" key="6">
    <source>
        <dbReference type="Pfam" id="PF04542"/>
    </source>
</evidence>
<dbReference type="InterPro" id="IPR007627">
    <property type="entry name" value="RNA_pol_sigma70_r2"/>
</dbReference>
<keyword evidence="4" id="KW-0238">DNA-binding</keyword>
<dbReference type="PANTHER" id="PTHR43133">
    <property type="entry name" value="RNA POLYMERASE ECF-TYPE SIGMA FACTO"/>
    <property type="match status" value="1"/>
</dbReference>
<dbReference type="InterPro" id="IPR014284">
    <property type="entry name" value="RNA_pol_sigma-70_dom"/>
</dbReference>
<feature type="domain" description="RNA polymerase sigma factor 70 region 4 type 2" evidence="7">
    <location>
        <begin position="123"/>
        <end position="174"/>
    </location>
</feature>
<dbReference type="SUPFAM" id="SSF88946">
    <property type="entry name" value="Sigma2 domain of RNA polymerase sigma factors"/>
    <property type="match status" value="1"/>
</dbReference>
<gene>
    <name evidence="8" type="ORF">CSC2_07860</name>
</gene>
<dbReference type="SUPFAM" id="SSF88659">
    <property type="entry name" value="Sigma3 and sigma4 domains of RNA polymerase sigma factors"/>
    <property type="match status" value="1"/>
</dbReference>
<keyword evidence="8" id="KW-0240">DNA-directed RNA polymerase</keyword>
<keyword evidence="2" id="KW-0805">Transcription regulation</keyword>
<dbReference type="InterPro" id="IPR013325">
    <property type="entry name" value="RNA_pol_sigma_r2"/>
</dbReference>
<keyword evidence="3" id="KW-0731">Sigma factor</keyword>
<dbReference type="Gene3D" id="1.10.1740.10">
    <property type="match status" value="1"/>
</dbReference>
<keyword evidence="5" id="KW-0804">Transcription</keyword>